<name>A0A2T7F6S2_9POAL</name>
<dbReference type="AlphaFoldDB" id="A0A2T7F6S2"/>
<dbReference type="Gramene" id="PUZ75788">
    <property type="protein sequence ID" value="PUZ75788"/>
    <property type="gene ID" value="GQ55_1G234700"/>
</dbReference>
<accession>A0A2T7F6S2</accession>
<keyword evidence="2" id="KW-1185">Reference proteome</keyword>
<gene>
    <name evidence="1" type="ORF">GQ55_1G234700</name>
</gene>
<organism evidence="1 2">
    <name type="scientific">Panicum hallii var. hallii</name>
    <dbReference type="NCBI Taxonomy" id="1504633"/>
    <lineage>
        <taxon>Eukaryota</taxon>
        <taxon>Viridiplantae</taxon>
        <taxon>Streptophyta</taxon>
        <taxon>Embryophyta</taxon>
        <taxon>Tracheophyta</taxon>
        <taxon>Spermatophyta</taxon>
        <taxon>Magnoliopsida</taxon>
        <taxon>Liliopsida</taxon>
        <taxon>Poales</taxon>
        <taxon>Poaceae</taxon>
        <taxon>PACMAD clade</taxon>
        <taxon>Panicoideae</taxon>
        <taxon>Panicodae</taxon>
        <taxon>Paniceae</taxon>
        <taxon>Panicinae</taxon>
        <taxon>Panicum</taxon>
        <taxon>Panicum sect. Panicum</taxon>
    </lineage>
</organism>
<dbReference type="OrthoDB" id="591409at2759"/>
<sequence>MFVPYEIKFIILSQSDFFLGLSFYNDCRRLDLKNGCYCWLIVIQIYMDIGIGAMCEGGNCFYLVNKESTVDSIRKNHFTVSQYRMAFETARVMKTETSKLKNIISASFKPLSLTIPIGDGFHESFPFSHCHL</sequence>
<protein>
    <submittedName>
        <fullName evidence="1">Uncharacterized protein</fullName>
    </submittedName>
</protein>
<dbReference type="Proteomes" id="UP000244336">
    <property type="component" value="Chromosome 1"/>
</dbReference>
<dbReference type="EMBL" id="CM009749">
    <property type="protein sequence ID" value="PUZ75788.1"/>
    <property type="molecule type" value="Genomic_DNA"/>
</dbReference>
<evidence type="ECO:0000313" key="2">
    <source>
        <dbReference type="Proteomes" id="UP000244336"/>
    </source>
</evidence>
<proteinExistence type="predicted"/>
<reference evidence="1 2" key="1">
    <citation type="submission" date="2018-04" db="EMBL/GenBank/DDBJ databases">
        <title>WGS assembly of Panicum hallii var. hallii HAL2.</title>
        <authorList>
            <person name="Lovell J."/>
            <person name="Jenkins J."/>
            <person name="Lowry D."/>
            <person name="Mamidi S."/>
            <person name="Sreedasyam A."/>
            <person name="Weng X."/>
            <person name="Barry K."/>
            <person name="Bonette J."/>
            <person name="Campitelli B."/>
            <person name="Daum C."/>
            <person name="Gordon S."/>
            <person name="Gould B."/>
            <person name="Lipzen A."/>
            <person name="MacQueen A."/>
            <person name="Palacio-Mejia J."/>
            <person name="Plott C."/>
            <person name="Shakirov E."/>
            <person name="Shu S."/>
            <person name="Yoshinaga Y."/>
            <person name="Zane M."/>
            <person name="Rokhsar D."/>
            <person name="Grimwood J."/>
            <person name="Schmutz J."/>
            <person name="Juenger T."/>
        </authorList>
    </citation>
    <scope>NUCLEOTIDE SEQUENCE [LARGE SCALE GENOMIC DNA]</scope>
    <source>
        <strain evidence="2">cv. HAL2</strain>
    </source>
</reference>
<evidence type="ECO:0000313" key="1">
    <source>
        <dbReference type="EMBL" id="PUZ75788.1"/>
    </source>
</evidence>